<feature type="domain" description="Alpha-D-phosphohexomutase alpha/beta/alpha" evidence="11">
    <location>
        <begin position="3"/>
        <end position="136"/>
    </location>
</feature>
<comment type="cofactor">
    <cofactor evidence="7">
        <name>Mg(2+)</name>
        <dbReference type="ChEBI" id="CHEBI:18420"/>
    </cofactor>
    <text evidence="7">Binds 1 Mg(2+) ion per subunit.</text>
</comment>
<dbReference type="InterPro" id="IPR005846">
    <property type="entry name" value="A-D-PHexomutase_a/b/a-III"/>
</dbReference>
<feature type="binding site" evidence="7">
    <location>
        <position position="247"/>
    </location>
    <ligand>
        <name>Mg(2+)</name>
        <dbReference type="ChEBI" id="CHEBI:18420"/>
    </ligand>
</feature>
<evidence type="ECO:0000259" key="10">
    <source>
        <dbReference type="Pfam" id="PF00408"/>
    </source>
</evidence>
<evidence type="ECO:0000313" key="15">
    <source>
        <dbReference type="Proteomes" id="UP000037175"/>
    </source>
</evidence>
<dbReference type="Pfam" id="PF02879">
    <property type="entry name" value="PGM_PMM_II"/>
    <property type="match status" value="1"/>
</dbReference>
<evidence type="ECO:0000259" key="13">
    <source>
        <dbReference type="Pfam" id="PF02880"/>
    </source>
</evidence>
<dbReference type="FunFam" id="3.30.310.50:FF:000001">
    <property type="entry name" value="Phosphoglucosamine mutase"/>
    <property type="match status" value="1"/>
</dbReference>
<organism evidence="14 15">
    <name type="scientific">Thermincola ferriacetica</name>
    <dbReference type="NCBI Taxonomy" id="281456"/>
    <lineage>
        <taxon>Bacteria</taxon>
        <taxon>Bacillati</taxon>
        <taxon>Bacillota</taxon>
        <taxon>Clostridia</taxon>
        <taxon>Eubacteriales</taxon>
        <taxon>Thermincolaceae</taxon>
        <taxon>Thermincola</taxon>
    </lineage>
</organism>
<evidence type="ECO:0000256" key="2">
    <source>
        <dbReference type="ARBA" id="ARBA00022553"/>
    </source>
</evidence>
<dbReference type="InterPro" id="IPR005843">
    <property type="entry name" value="A-D-PHexomutase_C"/>
</dbReference>
<comment type="caution">
    <text evidence="14">The sequence shown here is derived from an EMBL/GenBank/DDBJ whole genome shotgun (WGS) entry which is preliminary data.</text>
</comment>
<dbReference type="InterPro" id="IPR005844">
    <property type="entry name" value="A-D-PHexomutase_a/b/a-I"/>
</dbReference>
<dbReference type="NCBIfam" id="TIGR01455">
    <property type="entry name" value="glmM"/>
    <property type="match status" value="1"/>
</dbReference>
<dbReference type="GO" id="GO:0004615">
    <property type="term" value="F:phosphomannomutase activity"/>
    <property type="evidence" value="ECO:0007669"/>
    <property type="project" value="TreeGrafter"/>
</dbReference>
<dbReference type="Gene3D" id="3.30.310.50">
    <property type="entry name" value="Alpha-D-phosphohexomutase, C-terminal domain"/>
    <property type="match status" value="1"/>
</dbReference>
<dbReference type="PROSITE" id="PS00710">
    <property type="entry name" value="PGM_PMM"/>
    <property type="match status" value="1"/>
</dbReference>
<evidence type="ECO:0000256" key="1">
    <source>
        <dbReference type="ARBA" id="ARBA00010231"/>
    </source>
</evidence>
<dbReference type="PATRIC" id="fig|281456.6.peg.2922"/>
<dbReference type="HAMAP" id="MF_01554_B">
    <property type="entry name" value="GlmM_B"/>
    <property type="match status" value="1"/>
</dbReference>
<evidence type="ECO:0000259" key="11">
    <source>
        <dbReference type="Pfam" id="PF02878"/>
    </source>
</evidence>
<dbReference type="EC" id="5.4.2.10" evidence="7 9"/>
<dbReference type="InterPro" id="IPR005841">
    <property type="entry name" value="Alpha-D-phosphohexomutase_SF"/>
</dbReference>
<feature type="domain" description="Alpha-D-phosphohexomutase alpha/beta/alpha" evidence="12">
    <location>
        <begin position="161"/>
        <end position="256"/>
    </location>
</feature>
<dbReference type="SUPFAM" id="SSF55957">
    <property type="entry name" value="Phosphoglucomutase, C-terminal domain"/>
    <property type="match status" value="1"/>
</dbReference>
<feature type="active site" description="Phosphoserine intermediate" evidence="7">
    <location>
        <position position="103"/>
    </location>
</feature>
<dbReference type="GO" id="GO:0006048">
    <property type="term" value="P:UDP-N-acetylglucosamine biosynthetic process"/>
    <property type="evidence" value="ECO:0007669"/>
    <property type="project" value="TreeGrafter"/>
</dbReference>
<dbReference type="GO" id="GO:0009252">
    <property type="term" value="P:peptidoglycan biosynthetic process"/>
    <property type="evidence" value="ECO:0007669"/>
    <property type="project" value="TreeGrafter"/>
</dbReference>
<proteinExistence type="inferred from homology"/>
<dbReference type="GO" id="GO:0005829">
    <property type="term" value="C:cytosol"/>
    <property type="evidence" value="ECO:0007669"/>
    <property type="project" value="TreeGrafter"/>
</dbReference>
<dbReference type="PRINTS" id="PR00509">
    <property type="entry name" value="PGMPMM"/>
</dbReference>
<sequence length="449" mass="48278">MGEYFGTDGVRGVANAQLTPQLAYELGKAGAFVLARDCEGKEKPKIVIGKDTRISGDMLEAALIAGICSVGVDVFKVGIMPTPAIAFLTRDLGAAAGVVISASHNPVEDNGIKFFSATGFKLPDEVEDRIEELLKSGLDNIPTPVGPEVGRVYDIHDAEDRYVNFVKKRVPVDLRGLKMVIDCANGAAYRVSPRIFRELGAEVIPIFNHPDGININYHCGSTHPEELSKRVVLEKADLGLAHDGDADRVIAVDEKGNIIDGDYMMLICSKYLKEKNRLPQNTVVVTVMSNLGLHIGLKEAGIKVLETRVGDRYVMEELLRTGAVFGGEQSGHIINLEHNTTGDGILTGLQLVAVVKECGRTLGVLAGQMEKFPQVLVNVRVADKKGAMENPEVLAAIRSGEAKLAGKGRILVRPSGTEPLVRVMAEGPEEEMLQNLVDDIAAVISRVAG</sequence>
<dbReference type="SUPFAM" id="SSF53738">
    <property type="entry name" value="Phosphoglucomutase, first 3 domains"/>
    <property type="match status" value="3"/>
</dbReference>
<evidence type="ECO:0000256" key="4">
    <source>
        <dbReference type="ARBA" id="ARBA00022842"/>
    </source>
</evidence>
<name>A0A0L6VZJ1_9FIRM</name>
<dbReference type="Pfam" id="PF02878">
    <property type="entry name" value="PGM_PMM_I"/>
    <property type="match status" value="1"/>
</dbReference>
<dbReference type="InterPro" id="IPR005845">
    <property type="entry name" value="A-D-PHexomutase_a/b/a-II"/>
</dbReference>
<dbReference type="Gene3D" id="3.40.120.10">
    <property type="entry name" value="Alpha-D-Glucose-1,6-Bisphosphate, subunit A, domain 3"/>
    <property type="match status" value="3"/>
</dbReference>
<feature type="domain" description="Alpha-D-phosphohexomutase C-terminal" evidence="10">
    <location>
        <begin position="376"/>
        <end position="442"/>
    </location>
</feature>
<feature type="modified residue" description="Phosphoserine" evidence="7">
    <location>
        <position position="103"/>
    </location>
</feature>
<dbReference type="GO" id="GO:0000287">
    <property type="term" value="F:magnesium ion binding"/>
    <property type="evidence" value="ECO:0007669"/>
    <property type="project" value="UniProtKB-UniRule"/>
</dbReference>
<evidence type="ECO:0000256" key="8">
    <source>
        <dbReference type="RuleBase" id="RU004326"/>
    </source>
</evidence>
<dbReference type="EMBL" id="LGTE01000025">
    <property type="protein sequence ID" value="KNZ68626.1"/>
    <property type="molecule type" value="Genomic_DNA"/>
</dbReference>
<dbReference type="InterPro" id="IPR016066">
    <property type="entry name" value="A-D-PHexomutase_CS"/>
</dbReference>
<feature type="binding site" description="via phosphate group" evidence="7">
    <location>
        <position position="103"/>
    </location>
    <ligand>
        <name>Mg(2+)</name>
        <dbReference type="ChEBI" id="CHEBI:18420"/>
    </ligand>
</feature>
<dbReference type="InterPro" id="IPR036900">
    <property type="entry name" value="A-D-PHexomutase_C_sf"/>
</dbReference>
<accession>A0A0L6VZJ1</accession>
<dbReference type="CDD" id="cd05802">
    <property type="entry name" value="GlmM"/>
    <property type="match status" value="1"/>
</dbReference>
<evidence type="ECO:0000256" key="7">
    <source>
        <dbReference type="HAMAP-Rule" id="MF_01554"/>
    </source>
</evidence>
<dbReference type="InterPro" id="IPR050060">
    <property type="entry name" value="Phosphoglucosamine_mutase"/>
</dbReference>
<dbReference type="NCBIfam" id="NF008139">
    <property type="entry name" value="PRK10887.1"/>
    <property type="match status" value="1"/>
</dbReference>
<evidence type="ECO:0000259" key="12">
    <source>
        <dbReference type="Pfam" id="PF02879"/>
    </source>
</evidence>
<keyword evidence="15" id="KW-1185">Reference proteome</keyword>
<comment type="function">
    <text evidence="7 9">Catalyzes the conversion of glucosamine-6-phosphate to glucosamine-1-phosphate.</text>
</comment>
<keyword evidence="3 7" id="KW-0479">Metal-binding</keyword>
<keyword evidence="4 7" id="KW-0460">Magnesium</keyword>
<comment type="catalytic activity">
    <reaction evidence="6 7 9">
        <text>alpha-D-glucosamine 1-phosphate = D-glucosamine 6-phosphate</text>
        <dbReference type="Rhea" id="RHEA:23424"/>
        <dbReference type="ChEBI" id="CHEBI:58516"/>
        <dbReference type="ChEBI" id="CHEBI:58725"/>
        <dbReference type="EC" id="5.4.2.10"/>
    </reaction>
</comment>
<evidence type="ECO:0000256" key="6">
    <source>
        <dbReference type="ARBA" id="ARBA00050364"/>
    </source>
</evidence>
<feature type="binding site" evidence="7">
    <location>
        <position position="245"/>
    </location>
    <ligand>
        <name>Mg(2+)</name>
        <dbReference type="ChEBI" id="CHEBI:18420"/>
    </ligand>
</feature>
<keyword evidence="5 7" id="KW-0413">Isomerase</keyword>
<dbReference type="FunFam" id="3.40.120.10:FF:000001">
    <property type="entry name" value="Phosphoglucosamine mutase"/>
    <property type="match status" value="1"/>
</dbReference>
<protein>
    <recommendedName>
        <fullName evidence="7 9">Phosphoglucosamine mutase</fullName>
        <ecNumber evidence="7 9">5.4.2.10</ecNumber>
    </recommendedName>
</protein>
<dbReference type="PANTHER" id="PTHR42946:SF1">
    <property type="entry name" value="PHOSPHOGLUCOMUTASE (ALPHA-D-GLUCOSE-1,6-BISPHOSPHATE-DEPENDENT)"/>
    <property type="match status" value="1"/>
</dbReference>
<comment type="similarity">
    <text evidence="1 7 8">Belongs to the phosphohexose mutase family.</text>
</comment>
<dbReference type="FunFam" id="3.40.120.10:FF:000003">
    <property type="entry name" value="Phosphoglucosamine mutase"/>
    <property type="match status" value="1"/>
</dbReference>
<dbReference type="Pfam" id="PF00408">
    <property type="entry name" value="PGM_PMM_IV"/>
    <property type="match status" value="1"/>
</dbReference>
<dbReference type="GO" id="GO:0005975">
    <property type="term" value="P:carbohydrate metabolic process"/>
    <property type="evidence" value="ECO:0007669"/>
    <property type="project" value="InterPro"/>
</dbReference>
<comment type="PTM">
    <text evidence="7">Activated by phosphorylation.</text>
</comment>
<evidence type="ECO:0000313" key="14">
    <source>
        <dbReference type="EMBL" id="KNZ68626.1"/>
    </source>
</evidence>
<feature type="domain" description="Alpha-D-phosphohexomutase alpha/beta/alpha" evidence="13">
    <location>
        <begin position="260"/>
        <end position="371"/>
    </location>
</feature>
<dbReference type="PANTHER" id="PTHR42946">
    <property type="entry name" value="PHOSPHOHEXOSE MUTASE"/>
    <property type="match status" value="1"/>
</dbReference>
<dbReference type="InterPro" id="IPR016055">
    <property type="entry name" value="A-D-PHexomutase_a/b/a-I/II/III"/>
</dbReference>
<evidence type="ECO:0000256" key="9">
    <source>
        <dbReference type="RuleBase" id="RU004327"/>
    </source>
</evidence>
<keyword evidence="2 7" id="KW-0597">Phosphoprotein</keyword>
<gene>
    <name evidence="7" type="primary">glmM</name>
    <name evidence="14" type="ORF">Tfer_2800</name>
</gene>
<feature type="binding site" evidence="7">
    <location>
        <position position="243"/>
    </location>
    <ligand>
        <name>Mg(2+)</name>
        <dbReference type="ChEBI" id="CHEBI:18420"/>
    </ligand>
</feature>
<reference evidence="15" key="1">
    <citation type="submission" date="2015-07" db="EMBL/GenBank/DDBJ databases">
        <title>Complete Genome of Thermincola ferriacetica strain Z-0001T.</title>
        <authorList>
            <person name="Lusk B."/>
            <person name="Badalamenti J.P."/>
            <person name="Parameswaran P."/>
            <person name="Bond D.R."/>
            <person name="Torres C.I."/>
        </authorList>
    </citation>
    <scope>NUCLEOTIDE SEQUENCE [LARGE SCALE GENOMIC DNA]</scope>
    <source>
        <strain evidence="15">Z-0001</strain>
    </source>
</reference>
<dbReference type="Proteomes" id="UP000037175">
    <property type="component" value="Unassembled WGS sequence"/>
</dbReference>
<dbReference type="Pfam" id="PF02880">
    <property type="entry name" value="PGM_PMM_III"/>
    <property type="match status" value="1"/>
</dbReference>
<evidence type="ECO:0000256" key="5">
    <source>
        <dbReference type="ARBA" id="ARBA00023235"/>
    </source>
</evidence>
<dbReference type="RefSeq" id="WP_052218802.1">
    <property type="nucleotide sequence ID" value="NZ_LGTE01000025.1"/>
</dbReference>
<dbReference type="GO" id="GO:0008966">
    <property type="term" value="F:phosphoglucosamine mutase activity"/>
    <property type="evidence" value="ECO:0007669"/>
    <property type="project" value="UniProtKB-UniRule"/>
</dbReference>
<dbReference type="AlphaFoldDB" id="A0A0L6VZJ1"/>
<evidence type="ECO:0000256" key="3">
    <source>
        <dbReference type="ARBA" id="ARBA00022723"/>
    </source>
</evidence>
<dbReference type="InterPro" id="IPR006352">
    <property type="entry name" value="GlmM_bact"/>
</dbReference>